<dbReference type="SUPFAM" id="SSF52540">
    <property type="entry name" value="P-loop containing nucleoside triphosphate hydrolases"/>
    <property type="match status" value="1"/>
</dbReference>
<dbReference type="Gene3D" id="3.40.50.300">
    <property type="entry name" value="P-loop containing nucleotide triphosphate hydrolases"/>
    <property type="match status" value="1"/>
</dbReference>
<dbReference type="EMBL" id="JAWWNJ010000028">
    <property type="protein sequence ID" value="KAK7028593.1"/>
    <property type="molecule type" value="Genomic_DNA"/>
</dbReference>
<evidence type="ECO:0008006" key="4">
    <source>
        <dbReference type="Google" id="ProtNLM"/>
    </source>
</evidence>
<dbReference type="PANTHER" id="PTHR46082">
    <property type="entry name" value="ATP/GTP-BINDING PROTEIN-RELATED"/>
    <property type="match status" value="1"/>
</dbReference>
<gene>
    <name evidence="2" type="ORF">R3P38DRAFT_2526067</name>
</gene>
<dbReference type="InterPro" id="IPR053137">
    <property type="entry name" value="NLR-like"/>
</dbReference>
<dbReference type="SUPFAM" id="SSF48452">
    <property type="entry name" value="TPR-like"/>
    <property type="match status" value="3"/>
</dbReference>
<reference evidence="2 3" key="1">
    <citation type="journal article" date="2024" name="J Genomics">
        <title>Draft genome sequencing and assembly of Favolaschia claudopus CIRM-BRFM 2984 isolated from oak limbs.</title>
        <authorList>
            <person name="Navarro D."/>
            <person name="Drula E."/>
            <person name="Chaduli D."/>
            <person name="Cazenave R."/>
            <person name="Ahrendt S."/>
            <person name="Wang J."/>
            <person name="Lipzen A."/>
            <person name="Daum C."/>
            <person name="Barry K."/>
            <person name="Grigoriev I.V."/>
            <person name="Favel A."/>
            <person name="Rosso M.N."/>
            <person name="Martin F."/>
        </authorList>
    </citation>
    <scope>NUCLEOTIDE SEQUENCE [LARGE SCALE GENOMIC DNA]</scope>
    <source>
        <strain evidence="2 3">CIRM-BRFM 2984</strain>
    </source>
</reference>
<comment type="caution">
    <text evidence="2">The sequence shown here is derived from an EMBL/GenBank/DDBJ whole genome shotgun (WGS) entry which is preliminary data.</text>
</comment>
<dbReference type="AlphaFoldDB" id="A0AAW0BSZ4"/>
<keyword evidence="3" id="KW-1185">Reference proteome</keyword>
<dbReference type="GO" id="GO:0043531">
    <property type="term" value="F:ADP binding"/>
    <property type="evidence" value="ECO:0007669"/>
    <property type="project" value="InterPro"/>
</dbReference>
<dbReference type="Pfam" id="PF13424">
    <property type="entry name" value="TPR_12"/>
    <property type="match status" value="3"/>
</dbReference>
<evidence type="ECO:0000256" key="1">
    <source>
        <dbReference type="SAM" id="MobiDB-lite"/>
    </source>
</evidence>
<dbReference type="InterPro" id="IPR027417">
    <property type="entry name" value="P-loop_NTPase"/>
</dbReference>
<dbReference type="PANTHER" id="PTHR46082:SF6">
    <property type="entry name" value="AAA+ ATPASE DOMAIN-CONTAINING PROTEIN-RELATED"/>
    <property type="match status" value="1"/>
</dbReference>
<protein>
    <recommendedName>
        <fullName evidence="4">Kinesin light chain</fullName>
    </recommendedName>
</protein>
<dbReference type="Gene3D" id="1.25.40.10">
    <property type="entry name" value="Tetratricopeptide repeat domain"/>
    <property type="match status" value="3"/>
</dbReference>
<accession>A0AAW0BSZ4</accession>
<organism evidence="2 3">
    <name type="scientific">Favolaschia claudopus</name>
    <dbReference type="NCBI Taxonomy" id="2862362"/>
    <lineage>
        <taxon>Eukaryota</taxon>
        <taxon>Fungi</taxon>
        <taxon>Dikarya</taxon>
        <taxon>Basidiomycota</taxon>
        <taxon>Agaricomycotina</taxon>
        <taxon>Agaricomycetes</taxon>
        <taxon>Agaricomycetidae</taxon>
        <taxon>Agaricales</taxon>
        <taxon>Marasmiineae</taxon>
        <taxon>Mycenaceae</taxon>
        <taxon>Favolaschia</taxon>
    </lineage>
</organism>
<feature type="region of interest" description="Disordered" evidence="1">
    <location>
        <begin position="872"/>
        <end position="891"/>
    </location>
</feature>
<dbReference type="Pfam" id="PF13374">
    <property type="entry name" value="TPR_10"/>
    <property type="match status" value="4"/>
</dbReference>
<name>A0AAW0BSZ4_9AGAR</name>
<evidence type="ECO:0000313" key="2">
    <source>
        <dbReference type="EMBL" id="KAK7028593.1"/>
    </source>
</evidence>
<sequence length="906" mass="102115">CLLPVPSFTGRQETLQEIHQYFGQAQGTRLVFILHGLGGSGKSQMAFKFVQEAQVKKRFSDVFFIDTTSEETAETDLKLLAPASDNTLEAALSWLASNHNEWLIVFDNADDVGLDIAKFFPPCTFGSILITTRNRQLCIHGVDVQVSNMALNDASSLLLKLVGRKAVQDNKEELATAIVKELHCFPLAVSQAGGYINARGDLESYLTLYKSSYDRLLQRNDIKGQSQYSVAVYATWDLSYNKLSSKGKVLLQIFSCLHHQGIGMEIFERASLSELQMEDCDFQVQVNQVLAQLGGSNQTWDALTFNDVVGELQAYSLVEQNLHNQSFSVHPLVQQWSNDITKQCGDFVQRCVLAIIAMSCALNQEDFSYIGRLSHHMARLAPFHQRPLDTNISMWLAYIYRKQGRWNDAELLQVAVLEIRKRLLGEEHPDTLITVNNLAFTFSRQGRWSDAEALQVAVLESQKRLLGEQHPDTLTSMSSLALTYRKQGRWNDAEALQVKVLEIRKKLLGEEHPDTLTSISNLASRYSKLGRWSDAGGLQVTVLETRKRLLGEEHLHTLTSMSSLASTYSEQGRWNDAEVLQITVLDSRKRLLGKEHPATLTSMHNLAFIYSKQGRWTNAEALQVIVLETRKRLLGKEHPDTLRSMNNLASTYSNQGRWNDAEGLQVAVLESQKRLLGKQHPDTMLSMNNLASTYRDQGRWTDTEALQLTLLKSQKKLLGKEHLGTLTSMHNLASTYMYQGRWTDAEGLQVTVLESRKRLLGEKHPDTLTSMNNLACTYSNQGRCTDAEGLHVVVLENRKMLLGKEHPKTLTSMLNLADVFEHQAHYSEAEALRQATQDIQQRQDAALKPTQKDKLVVSPVKLALPPAGFEDPLSLSLHEKSTNPRKRKRVSISPFRYTSGRNIEHV</sequence>
<proteinExistence type="predicted"/>
<feature type="non-terminal residue" evidence="2">
    <location>
        <position position="1"/>
    </location>
</feature>
<dbReference type="Proteomes" id="UP001362999">
    <property type="component" value="Unassembled WGS sequence"/>
</dbReference>
<evidence type="ECO:0000313" key="3">
    <source>
        <dbReference type="Proteomes" id="UP001362999"/>
    </source>
</evidence>
<dbReference type="InterPro" id="IPR011990">
    <property type="entry name" value="TPR-like_helical_dom_sf"/>
</dbReference>
<dbReference type="PRINTS" id="PR00381">
    <property type="entry name" value="KINESINLIGHT"/>
</dbReference>